<comment type="caution">
    <text evidence="3">The sequence shown here is derived from an EMBL/GenBank/DDBJ whole genome shotgun (WGS) entry which is preliminary data.</text>
</comment>
<keyword evidence="2" id="KW-0812">Transmembrane</keyword>
<name>T5KVP5_MICMQ</name>
<evidence type="ECO:0000256" key="2">
    <source>
        <dbReference type="SAM" id="Phobius"/>
    </source>
</evidence>
<evidence type="ECO:0000256" key="1">
    <source>
        <dbReference type="SAM" id="MobiDB-lite"/>
    </source>
</evidence>
<dbReference type="Proteomes" id="UP000016033">
    <property type="component" value="Unassembled WGS sequence"/>
</dbReference>
<dbReference type="EMBL" id="ATAO01000101">
    <property type="protein sequence ID" value="EQM82405.1"/>
    <property type="molecule type" value="Genomic_DNA"/>
</dbReference>
<reference evidence="3 4" key="1">
    <citation type="journal article" date="2013" name="Genome Announc.">
        <title>Whole-genome sequences of five oyster-associated bacteria show potential for crude oil hydrocarbon degradation.</title>
        <authorList>
            <person name="Chauhan A."/>
            <person name="Green S."/>
            <person name="Pathak A."/>
            <person name="Thomas J."/>
            <person name="Venkatramanan R."/>
        </authorList>
    </citation>
    <scope>NUCLEOTIDE SEQUENCE [LARGE SCALE GENOMIC DNA]</scope>
    <source>
        <strain evidence="3 4">MF109</strain>
    </source>
</reference>
<organism evidence="3 4">
    <name type="scientific">Microbacterium maritypicum MF109</name>
    <dbReference type="NCBI Taxonomy" id="1333857"/>
    <lineage>
        <taxon>Bacteria</taxon>
        <taxon>Bacillati</taxon>
        <taxon>Actinomycetota</taxon>
        <taxon>Actinomycetes</taxon>
        <taxon>Micrococcales</taxon>
        <taxon>Microbacteriaceae</taxon>
        <taxon>Microbacterium</taxon>
    </lineage>
</organism>
<proteinExistence type="predicted"/>
<gene>
    <name evidence="3" type="ORF">L687_13540</name>
</gene>
<keyword evidence="2" id="KW-1133">Transmembrane helix</keyword>
<feature type="region of interest" description="Disordered" evidence="1">
    <location>
        <begin position="41"/>
        <end position="99"/>
    </location>
</feature>
<evidence type="ECO:0000313" key="3">
    <source>
        <dbReference type="EMBL" id="EQM82405.1"/>
    </source>
</evidence>
<keyword evidence="2" id="KW-0472">Membrane</keyword>
<protein>
    <submittedName>
        <fullName evidence="3">Uncharacterized protein</fullName>
    </submittedName>
</protein>
<sequence>MLDGAELEELRSLQARAYARDSSLTGADAVRLRELEERRVARPIAPRGEASPVDAVTSSASEAAGRSPVDLPDAGTERQGTHAAEVSDAETSVAEGASADAASHDIAPRVLPLLRVHWRAAAIAVAVLLIVGVGCGWMLFGRSGTASVALSAQQQEWQSALIAGGRYDQGSLRALAVEQGAVIWAATKDDGESTCLLVATSPSALPTCERTETVERTGLFGAVTLESKDEIRRELNVQLMFAPSGEPAVAVHTSEYGPGTTNGVIYENAEEAEKAKRIAGQGFEINSLWVIGYDGEVPVWTGMELEGFQTCLIYDGSDDRFPRVCADALTMQEQGATLVLNVLDDASGELVRLELPTASNGNSSLTIRREGGAGRAGGG</sequence>
<dbReference type="PATRIC" id="fig|1333857.3.peg.944"/>
<accession>T5KVP5</accession>
<evidence type="ECO:0000313" key="4">
    <source>
        <dbReference type="Proteomes" id="UP000016033"/>
    </source>
</evidence>
<dbReference type="AlphaFoldDB" id="T5KVP5"/>
<feature type="transmembrane region" description="Helical" evidence="2">
    <location>
        <begin position="118"/>
        <end position="140"/>
    </location>
</feature>
<dbReference type="RefSeq" id="WP_021198918.1">
    <property type="nucleotide sequence ID" value="NZ_ATAO01000101.1"/>
</dbReference>